<dbReference type="CDD" id="cd06257">
    <property type="entry name" value="DnaJ"/>
    <property type="match status" value="1"/>
</dbReference>
<evidence type="ECO:0000259" key="7">
    <source>
        <dbReference type="PROSITE" id="PS50076"/>
    </source>
</evidence>
<dbReference type="Gene3D" id="1.10.287.110">
    <property type="entry name" value="DnaJ domain"/>
    <property type="match status" value="1"/>
</dbReference>
<keyword evidence="1" id="KW-0479">Metal-binding</keyword>
<dbReference type="GO" id="GO:0005829">
    <property type="term" value="C:cytosol"/>
    <property type="evidence" value="ECO:0007669"/>
    <property type="project" value="TreeGrafter"/>
</dbReference>
<evidence type="ECO:0000256" key="6">
    <source>
        <dbReference type="SAM" id="MobiDB-lite"/>
    </source>
</evidence>
<feature type="compositionally biased region" description="Low complexity" evidence="6">
    <location>
        <begin position="207"/>
        <end position="218"/>
    </location>
</feature>
<dbReference type="GO" id="GO:0051082">
    <property type="term" value="F:unfolded protein binding"/>
    <property type="evidence" value="ECO:0007669"/>
    <property type="project" value="InterPro"/>
</dbReference>
<dbReference type="PANTHER" id="PTHR24078:SF553">
    <property type="entry name" value="DNAJ HOMOLOG SUBFAMILY B MEMBER 5"/>
    <property type="match status" value="1"/>
</dbReference>
<dbReference type="InterPro" id="IPR008971">
    <property type="entry name" value="HSP40/DnaJ_pept-bd"/>
</dbReference>
<dbReference type="EMBL" id="MN738961">
    <property type="protein sequence ID" value="QHT33262.1"/>
    <property type="molecule type" value="Genomic_DNA"/>
</dbReference>
<evidence type="ECO:0000256" key="4">
    <source>
        <dbReference type="ARBA" id="ARBA00022833"/>
    </source>
</evidence>
<evidence type="ECO:0000313" key="8">
    <source>
        <dbReference type="EMBL" id="QHT33262.1"/>
    </source>
</evidence>
<protein>
    <recommendedName>
        <fullName evidence="7">J domain-containing protein</fullName>
    </recommendedName>
</protein>
<dbReference type="SMART" id="SM00271">
    <property type="entry name" value="DnaJ"/>
    <property type="match status" value="1"/>
</dbReference>
<dbReference type="InterPro" id="IPR001623">
    <property type="entry name" value="DnaJ_domain"/>
</dbReference>
<feature type="domain" description="J" evidence="7">
    <location>
        <begin position="6"/>
        <end position="71"/>
    </location>
</feature>
<dbReference type="PROSITE" id="PS00636">
    <property type="entry name" value="DNAJ_1"/>
    <property type="match status" value="1"/>
</dbReference>
<dbReference type="Pfam" id="PF01556">
    <property type="entry name" value="DnaJ_C"/>
    <property type="match status" value="1"/>
</dbReference>
<dbReference type="PRINTS" id="PR00625">
    <property type="entry name" value="JDOMAIN"/>
</dbReference>
<dbReference type="GO" id="GO:0008270">
    <property type="term" value="F:zinc ion binding"/>
    <property type="evidence" value="ECO:0007669"/>
    <property type="project" value="UniProtKB-KW"/>
</dbReference>
<name>A0A6C0EWX5_9ZZZZ</name>
<dbReference type="AlphaFoldDB" id="A0A6C0EWX5"/>
<dbReference type="InterPro" id="IPR051339">
    <property type="entry name" value="DnaJ_subfamily_B"/>
</dbReference>
<keyword evidence="4" id="KW-0862">Zinc</keyword>
<organism evidence="8">
    <name type="scientific">viral metagenome</name>
    <dbReference type="NCBI Taxonomy" id="1070528"/>
    <lineage>
        <taxon>unclassified sequences</taxon>
        <taxon>metagenomes</taxon>
        <taxon>organismal metagenomes</taxon>
    </lineage>
</organism>
<dbReference type="FunFam" id="2.60.260.20:FF:000003">
    <property type="entry name" value="DnaJ subfamily A member 2"/>
    <property type="match status" value="1"/>
</dbReference>
<evidence type="ECO:0000256" key="5">
    <source>
        <dbReference type="ARBA" id="ARBA00023186"/>
    </source>
</evidence>
<dbReference type="PROSITE" id="PS50076">
    <property type="entry name" value="DNAJ_2"/>
    <property type="match status" value="1"/>
</dbReference>
<feature type="region of interest" description="Disordered" evidence="6">
    <location>
        <begin position="184"/>
        <end position="237"/>
    </location>
</feature>
<dbReference type="PANTHER" id="PTHR24078">
    <property type="entry name" value="DNAJ HOMOLOG SUBFAMILY C MEMBER"/>
    <property type="match status" value="1"/>
</dbReference>
<keyword evidence="3" id="KW-0863">Zinc-finger</keyword>
<dbReference type="Gene3D" id="2.60.260.20">
    <property type="entry name" value="Urease metallochaperone UreE, N-terminal domain"/>
    <property type="match status" value="2"/>
</dbReference>
<evidence type="ECO:0000256" key="2">
    <source>
        <dbReference type="ARBA" id="ARBA00022737"/>
    </source>
</evidence>
<keyword evidence="5" id="KW-0143">Chaperone</keyword>
<dbReference type="SUPFAM" id="SSF46565">
    <property type="entry name" value="Chaperone J-domain"/>
    <property type="match status" value="1"/>
</dbReference>
<evidence type="ECO:0000256" key="3">
    <source>
        <dbReference type="ARBA" id="ARBA00022771"/>
    </source>
</evidence>
<dbReference type="InterPro" id="IPR018253">
    <property type="entry name" value="DnaJ_domain_CS"/>
</dbReference>
<dbReference type="CDD" id="cd10747">
    <property type="entry name" value="DnaJ_C"/>
    <property type="match status" value="1"/>
</dbReference>
<dbReference type="InterPro" id="IPR036869">
    <property type="entry name" value="J_dom_sf"/>
</dbReference>
<sequence>MKGGETFYDVLGVDEKCSQDDIKKAYRKLSFINHPDKNGNSQESTEKFQKISEAFSILSDPDERVKYDITRNNPFAGMGGGFGGGGGGGGGIRINPMDIFNMFMGGGGGGGGAAEHHPMNGFVNMGGLGGFGGMPGMPGGPRIIIRTFGPTPGGDGFNENMMGELNDILSGMGMGMGGMFNEPQIRVGAGAGGGHYHHPPPQPPPYQEMQQQQQQQQHPHPHSHPDVQRTPRYQKRAEQKPALISVNITITLEQACQGATVPIEMERWNMNSEGTHELDKHTEYVTIPVGAESGEVIILSNRGNEGAPECRGDVKVTLTVEEHTTFKRNGMDIIMEKKITLKEALCGFAFEIEHLNGKKFAFNSSSGNIIRDGLIKTIPKLGIQRGTERGNLNVAFKVSYPEKLTEAQIKTLSEIL</sequence>
<dbReference type="GO" id="GO:0006457">
    <property type="term" value="P:protein folding"/>
    <property type="evidence" value="ECO:0007669"/>
    <property type="project" value="InterPro"/>
</dbReference>
<accession>A0A6C0EWX5</accession>
<dbReference type="InterPro" id="IPR002939">
    <property type="entry name" value="DnaJ_C"/>
</dbReference>
<dbReference type="GO" id="GO:0051087">
    <property type="term" value="F:protein-folding chaperone binding"/>
    <property type="evidence" value="ECO:0007669"/>
    <property type="project" value="TreeGrafter"/>
</dbReference>
<proteinExistence type="predicted"/>
<keyword evidence="2" id="KW-0677">Repeat</keyword>
<evidence type="ECO:0000256" key="1">
    <source>
        <dbReference type="ARBA" id="ARBA00022723"/>
    </source>
</evidence>
<dbReference type="Pfam" id="PF00226">
    <property type="entry name" value="DnaJ"/>
    <property type="match status" value="1"/>
</dbReference>
<feature type="compositionally biased region" description="Basic and acidic residues" evidence="6">
    <location>
        <begin position="223"/>
        <end position="237"/>
    </location>
</feature>
<reference evidence="8" key="1">
    <citation type="journal article" date="2020" name="Nature">
        <title>Giant virus diversity and host interactions through global metagenomics.</title>
        <authorList>
            <person name="Schulz F."/>
            <person name="Roux S."/>
            <person name="Paez-Espino D."/>
            <person name="Jungbluth S."/>
            <person name="Walsh D.A."/>
            <person name="Denef V.J."/>
            <person name="McMahon K.D."/>
            <person name="Konstantinidis K.T."/>
            <person name="Eloe-Fadrosh E.A."/>
            <person name="Kyrpides N.C."/>
            <person name="Woyke T."/>
        </authorList>
    </citation>
    <scope>NUCLEOTIDE SEQUENCE</scope>
    <source>
        <strain evidence="8">GVMAG-M-3300009161-34</strain>
    </source>
</reference>
<dbReference type="SUPFAM" id="SSF49493">
    <property type="entry name" value="HSP40/DnaJ peptide-binding domain"/>
    <property type="match status" value="2"/>
</dbReference>